<evidence type="ECO:0000313" key="2">
    <source>
        <dbReference type="Proteomes" id="UP000192578"/>
    </source>
</evidence>
<proteinExistence type="predicted"/>
<comment type="caution">
    <text evidence="1">The sequence shown here is derived from an EMBL/GenBank/DDBJ whole genome shotgun (WGS) entry which is preliminary data.</text>
</comment>
<accession>A0A9X6NG87</accession>
<evidence type="ECO:0000313" key="1">
    <source>
        <dbReference type="EMBL" id="OWA53350.1"/>
    </source>
</evidence>
<dbReference type="EMBL" id="MTYJ01000315">
    <property type="protein sequence ID" value="OWA53350.1"/>
    <property type="molecule type" value="Genomic_DNA"/>
</dbReference>
<sequence length="141" mass="15371">MAVRPTEPSICDFEIVSTQVTSHAIDYPPPERAQRQSVRPTVVNGAVRPTVVNGAVRRRSSMVPSVRLVVNGAVRPTVVNSAVRPTKPPICDFEIVSTQVTSHAIDCPFLKGPSVSPSGRLPLTRSRRLDLARVYRLANYG</sequence>
<gene>
    <name evidence="1" type="ORF">BV898_17783</name>
</gene>
<organism evidence="1 2">
    <name type="scientific">Hypsibius exemplaris</name>
    <name type="common">Freshwater tardigrade</name>
    <dbReference type="NCBI Taxonomy" id="2072580"/>
    <lineage>
        <taxon>Eukaryota</taxon>
        <taxon>Metazoa</taxon>
        <taxon>Ecdysozoa</taxon>
        <taxon>Tardigrada</taxon>
        <taxon>Eutardigrada</taxon>
        <taxon>Parachela</taxon>
        <taxon>Hypsibioidea</taxon>
        <taxon>Hypsibiidae</taxon>
        <taxon>Hypsibius</taxon>
    </lineage>
</organism>
<protein>
    <submittedName>
        <fullName evidence="1">Uncharacterized protein</fullName>
    </submittedName>
</protein>
<reference evidence="2" key="1">
    <citation type="submission" date="2017-01" db="EMBL/GenBank/DDBJ databases">
        <title>Comparative genomics of anhydrobiosis in the tardigrade Hypsibius dujardini.</title>
        <authorList>
            <person name="Yoshida Y."/>
            <person name="Koutsovoulos G."/>
            <person name="Laetsch D."/>
            <person name="Stevens L."/>
            <person name="Kumar S."/>
            <person name="Horikawa D."/>
            <person name="Ishino K."/>
            <person name="Komine S."/>
            <person name="Tomita M."/>
            <person name="Blaxter M."/>
            <person name="Arakawa K."/>
        </authorList>
    </citation>
    <scope>NUCLEOTIDE SEQUENCE [LARGE SCALE GENOMIC DNA]</scope>
    <source>
        <strain evidence="2">Z151</strain>
    </source>
</reference>
<dbReference type="AlphaFoldDB" id="A0A9X6NG87"/>
<dbReference type="Proteomes" id="UP000192578">
    <property type="component" value="Unassembled WGS sequence"/>
</dbReference>
<keyword evidence="2" id="KW-1185">Reference proteome</keyword>
<name>A0A9X6NG87_HYPEX</name>